<evidence type="ECO:0000313" key="2">
    <source>
        <dbReference type="Proteomes" id="UP000204391"/>
    </source>
</evidence>
<dbReference type="OrthoDB" id="9931395at2"/>
<protein>
    <submittedName>
        <fullName evidence="1">Uncharacterized protein</fullName>
    </submittedName>
</protein>
<name>A0A221MEX3_9BACI</name>
<reference evidence="1 2" key="1">
    <citation type="journal article" date="2003" name="Int. J. Syst. Evol. Microbiol.">
        <title>Virgibacillus carmonensis sp. nov., Virgibacillus necropolis sp. nov. and Virgibacillus picturae sp. nov., three novel species isolated from deteriorated mural paintings, transfer of the species of the genus salibacillus to Virgibacillus, as Virgibacillus marismortui comb. nov. and Virgibacillus salexigens comb. nov., and emended description of the genus Virgibacillus.</title>
        <authorList>
            <person name="Heyrman J."/>
            <person name="Logan N.A."/>
            <person name="Busse H.J."/>
            <person name="Balcaen A."/>
            <person name="Lebbe L."/>
            <person name="Rodriguez-Diaz M."/>
            <person name="Swings J."/>
            <person name="De Vos P."/>
        </authorList>
    </citation>
    <scope>NUCLEOTIDE SEQUENCE [LARGE SCALE GENOMIC DNA]</scope>
    <source>
        <strain evidence="1 2">LMG 19488</strain>
    </source>
</reference>
<accession>A0A221MEX3</accession>
<evidence type="ECO:0000313" key="1">
    <source>
        <dbReference type="EMBL" id="ASN06184.1"/>
    </source>
</evidence>
<proteinExistence type="predicted"/>
<dbReference type="KEGG" id="vne:CFK40_14715"/>
<organism evidence="1 2">
    <name type="scientific">Virgibacillus necropolis</name>
    <dbReference type="NCBI Taxonomy" id="163877"/>
    <lineage>
        <taxon>Bacteria</taxon>
        <taxon>Bacillati</taxon>
        <taxon>Bacillota</taxon>
        <taxon>Bacilli</taxon>
        <taxon>Bacillales</taxon>
        <taxon>Bacillaceae</taxon>
        <taxon>Virgibacillus</taxon>
    </lineage>
</organism>
<dbReference type="EMBL" id="CP022437">
    <property type="protein sequence ID" value="ASN06184.1"/>
    <property type="molecule type" value="Genomic_DNA"/>
</dbReference>
<keyword evidence="2" id="KW-1185">Reference proteome</keyword>
<dbReference type="AlphaFoldDB" id="A0A221MEX3"/>
<dbReference type="RefSeq" id="WP_089533101.1">
    <property type="nucleotide sequence ID" value="NZ_CP022437.1"/>
</dbReference>
<sequence length="67" mass="8058">MLNRMENLQTRITNLHELKTEAQADLEDLYRYINQIEPGYCKDILEQKKELKEQILEDIGAELRYMT</sequence>
<gene>
    <name evidence="1" type="ORF">CFK40_14715</name>
</gene>
<dbReference type="Proteomes" id="UP000204391">
    <property type="component" value="Chromosome"/>
</dbReference>